<dbReference type="EMBL" id="JADCUA010000008">
    <property type="protein sequence ID" value="KAH9838004.1"/>
    <property type="molecule type" value="Genomic_DNA"/>
</dbReference>
<proteinExistence type="predicted"/>
<feature type="transmembrane region" description="Helical" evidence="2">
    <location>
        <begin position="63"/>
        <end position="81"/>
    </location>
</feature>
<feature type="compositionally biased region" description="Polar residues" evidence="1">
    <location>
        <begin position="334"/>
        <end position="345"/>
    </location>
</feature>
<keyword evidence="2" id="KW-1133">Transmembrane helix</keyword>
<evidence type="ECO:0000313" key="4">
    <source>
        <dbReference type="EMBL" id="KAH9838004.1"/>
    </source>
</evidence>
<feature type="transmembrane region" description="Helical" evidence="2">
    <location>
        <begin position="101"/>
        <end position="123"/>
    </location>
</feature>
<name>A0ABQ8KJ23_9APHY</name>
<feature type="transmembrane region" description="Helical" evidence="2">
    <location>
        <begin position="25"/>
        <end position="42"/>
    </location>
</feature>
<keyword evidence="2" id="KW-0812">Transmembrane</keyword>
<evidence type="ECO:0000256" key="2">
    <source>
        <dbReference type="SAM" id="Phobius"/>
    </source>
</evidence>
<keyword evidence="5" id="KW-1185">Reference proteome</keyword>
<reference evidence="4 5" key="1">
    <citation type="journal article" date="2021" name="Environ. Microbiol.">
        <title>Gene family expansions and transcriptome signatures uncover fungal adaptations to wood decay.</title>
        <authorList>
            <person name="Hage H."/>
            <person name="Miyauchi S."/>
            <person name="Viragh M."/>
            <person name="Drula E."/>
            <person name="Min B."/>
            <person name="Chaduli D."/>
            <person name="Navarro D."/>
            <person name="Favel A."/>
            <person name="Norest M."/>
            <person name="Lesage-Meessen L."/>
            <person name="Balint B."/>
            <person name="Merenyi Z."/>
            <person name="de Eugenio L."/>
            <person name="Morin E."/>
            <person name="Martinez A.T."/>
            <person name="Baldrian P."/>
            <person name="Stursova M."/>
            <person name="Martinez M.J."/>
            <person name="Novotny C."/>
            <person name="Magnuson J.K."/>
            <person name="Spatafora J.W."/>
            <person name="Maurice S."/>
            <person name="Pangilinan J."/>
            <person name="Andreopoulos W."/>
            <person name="LaButti K."/>
            <person name="Hundley H."/>
            <person name="Na H."/>
            <person name="Kuo A."/>
            <person name="Barry K."/>
            <person name="Lipzen A."/>
            <person name="Henrissat B."/>
            <person name="Riley R."/>
            <person name="Ahrendt S."/>
            <person name="Nagy L.G."/>
            <person name="Grigoriev I.V."/>
            <person name="Martin F."/>
            <person name="Rosso M.N."/>
        </authorList>
    </citation>
    <scope>NUCLEOTIDE SEQUENCE [LARGE SCALE GENOMIC DNA]</scope>
    <source>
        <strain evidence="4 5">CIRM-BRFM 1785</strain>
    </source>
</reference>
<dbReference type="Proteomes" id="UP000814176">
    <property type="component" value="Unassembled WGS sequence"/>
</dbReference>
<evidence type="ECO:0000313" key="5">
    <source>
        <dbReference type="Proteomes" id="UP000814176"/>
    </source>
</evidence>
<protein>
    <recommendedName>
        <fullName evidence="3">DUF6533 domain-containing protein</fullName>
    </recommendedName>
</protein>
<feature type="transmembrane region" description="Helical" evidence="2">
    <location>
        <begin position="130"/>
        <end position="155"/>
    </location>
</feature>
<organism evidence="4 5">
    <name type="scientific">Rhodofomes roseus</name>
    <dbReference type="NCBI Taxonomy" id="34475"/>
    <lineage>
        <taxon>Eukaryota</taxon>
        <taxon>Fungi</taxon>
        <taxon>Dikarya</taxon>
        <taxon>Basidiomycota</taxon>
        <taxon>Agaricomycotina</taxon>
        <taxon>Agaricomycetes</taxon>
        <taxon>Polyporales</taxon>
        <taxon>Rhodofomes</taxon>
    </lineage>
</organism>
<feature type="transmembrane region" description="Helical" evidence="2">
    <location>
        <begin position="181"/>
        <end position="203"/>
    </location>
</feature>
<feature type="domain" description="DUF6533" evidence="3">
    <location>
        <begin position="31"/>
        <end position="73"/>
    </location>
</feature>
<feature type="transmembrane region" description="Helical" evidence="2">
    <location>
        <begin position="247"/>
        <end position="269"/>
    </location>
</feature>
<feature type="region of interest" description="Disordered" evidence="1">
    <location>
        <begin position="300"/>
        <end position="355"/>
    </location>
</feature>
<dbReference type="InterPro" id="IPR045340">
    <property type="entry name" value="DUF6533"/>
</dbReference>
<sequence>MSSASDTYDAQSWQELMPDAKDYRVVRSFWVASLTLLTYEIMVTFDDEVEFMWRGRFVWTRSLYYVNRYFPLINLIFDNIFESTIHSSDISVSFCHFWYRWFLYANLIMRISMSSILIMRLYIMYRCNRALLITLCAIFVVELTVETTIIAEVIYNLKDITLSIDIPVSGCVAVGIKQWAWAYWVPVMIWEALLLVLSLYRSAQQAREEAGTPHLMVVLLRDSVLYFGGALASILANFIVWKVQATALFFAFIPLIMALNSVLGCRMMLHITRAGRKHVQATAKESYLLTSDISIDDADDGSKAGDDDVSESDHHASLPSLARTPRVPSVAPVRNSTSTAGRSAVSSPSPSSWLGLSTTGACEDVIEITSTASEHLNWDIYARRNDLI</sequence>
<accession>A0ABQ8KJ23</accession>
<evidence type="ECO:0000259" key="3">
    <source>
        <dbReference type="Pfam" id="PF20151"/>
    </source>
</evidence>
<feature type="compositionally biased region" description="Low complexity" evidence="1">
    <location>
        <begin position="346"/>
        <end position="355"/>
    </location>
</feature>
<feature type="transmembrane region" description="Helical" evidence="2">
    <location>
        <begin position="224"/>
        <end position="241"/>
    </location>
</feature>
<dbReference type="GeneID" id="72004288"/>
<comment type="caution">
    <text evidence="4">The sequence shown here is derived from an EMBL/GenBank/DDBJ whole genome shotgun (WGS) entry which is preliminary data.</text>
</comment>
<dbReference type="RefSeq" id="XP_047780042.1">
    <property type="nucleotide sequence ID" value="XM_047923556.1"/>
</dbReference>
<keyword evidence="2" id="KW-0472">Membrane</keyword>
<feature type="compositionally biased region" description="Basic and acidic residues" evidence="1">
    <location>
        <begin position="300"/>
        <end position="316"/>
    </location>
</feature>
<evidence type="ECO:0000256" key="1">
    <source>
        <dbReference type="SAM" id="MobiDB-lite"/>
    </source>
</evidence>
<dbReference type="Pfam" id="PF20151">
    <property type="entry name" value="DUF6533"/>
    <property type="match status" value="1"/>
</dbReference>
<gene>
    <name evidence="4" type="ORF">C8Q71DRAFT_755530</name>
</gene>